<organism evidence="1">
    <name type="scientific">marine sediment metagenome</name>
    <dbReference type="NCBI Taxonomy" id="412755"/>
    <lineage>
        <taxon>unclassified sequences</taxon>
        <taxon>metagenomes</taxon>
        <taxon>ecological metagenomes</taxon>
    </lineage>
</organism>
<accession>X1AGF8</accession>
<evidence type="ECO:0000313" key="1">
    <source>
        <dbReference type="EMBL" id="GAG59141.1"/>
    </source>
</evidence>
<proteinExistence type="predicted"/>
<protein>
    <recommendedName>
        <fullName evidence="2">Transcriptional regulator</fullName>
    </recommendedName>
</protein>
<comment type="caution">
    <text evidence="1">The sequence shown here is derived from an EMBL/GenBank/DDBJ whole genome shotgun (WGS) entry which is preliminary data.</text>
</comment>
<dbReference type="AlphaFoldDB" id="X1AGF8"/>
<evidence type="ECO:0008006" key="2">
    <source>
        <dbReference type="Google" id="ProtNLM"/>
    </source>
</evidence>
<name>X1AGF8_9ZZZZ</name>
<gene>
    <name evidence="1" type="ORF">S01H4_17107</name>
</gene>
<dbReference type="InterPro" id="IPR025427">
    <property type="entry name" value="DUF4160"/>
</dbReference>
<dbReference type="Pfam" id="PF13711">
    <property type="entry name" value="DUF4160"/>
    <property type="match status" value="1"/>
</dbReference>
<dbReference type="EMBL" id="BART01007520">
    <property type="protein sequence ID" value="GAG59141.1"/>
    <property type="molecule type" value="Genomic_DNA"/>
</dbReference>
<reference evidence="1" key="1">
    <citation type="journal article" date="2014" name="Front. Microbiol.">
        <title>High frequency of phylogenetically diverse reductive dehalogenase-homologous genes in deep subseafloor sedimentary metagenomes.</title>
        <authorList>
            <person name="Kawai M."/>
            <person name="Futagami T."/>
            <person name="Toyoda A."/>
            <person name="Takaki Y."/>
            <person name="Nishi S."/>
            <person name="Hori S."/>
            <person name="Arai W."/>
            <person name="Tsubouchi T."/>
            <person name="Morono Y."/>
            <person name="Uchiyama I."/>
            <person name="Ito T."/>
            <person name="Fujiyama A."/>
            <person name="Inagaki F."/>
            <person name="Takami H."/>
        </authorList>
    </citation>
    <scope>NUCLEOTIDE SEQUENCE</scope>
    <source>
        <strain evidence="1">Expedition CK06-06</strain>
    </source>
</reference>
<sequence>MPEISRFYGLIIYMNFKDHAPPHFHVWYGDYKAIVTIQDSIVKGEMPQRALKMIFDWLEIHRAELVIDWELAQIGERLNKIEPLK</sequence>